<evidence type="ECO:0000313" key="3">
    <source>
        <dbReference type="Proteomes" id="UP000008544"/>
    </source>
</evidence>
<evidence type="ECO:0000313" key="2">
    <source>
        <dbReference type="EMBL" id="ACA58962.1"/>
    </source>
</evidence>
<dbReference type="Gene3D" id="1.10.1220.10">
    <property type="entry name" value="Met repressor-like"/>
    <property type="match status" value="1"/>
</dbReference>
<dbReference type="OrthoDB" id="5522614at2"/>
<organism evidence="2 3">
    <name type="scientific">Desulforudis audaxviator (strain MP104C)</name>
    <dbReference type="NCBI Taxonomy" id="477974"/>
    <lineage>
        <taxon>Bacteria</taxon>
        <taxon>Bacillati</taxon>
        <taxon>Bacillota</taxon>
        <taxon>Clostridia</taxon>
        <taxon>Thermoanaerobacterales</taxon>
        <taxon>Candidatus Desulforudaceae</taxon>
        <taxon>Candidatus Desulforudis</taxon>
    </lineage>
</organism>
<sequence>MLRMVVQVIRTQVQLTEEQVRRIQQLAADRGVSMAQLIREAVDLYTCSNAALSREEQVRRAIAAAGRFRSGLQDLSVEHDKYLAEAFEE</sequence>
<dbReference type="GO" id="GO:0006355">
    <property type="term" value="P:regulation of DNA-templated transcription"/>
    <property type="evidence" value="ECO:0007669"/>
    <property type="project" value="InterPro"/>
</dbReference>
<keyword evidence="3" id="KW-1185">Reference proteome</keyword>
<accession>B1I211</accession>
<dbReference type="CDD" id="cd21631">
    <property type="entry name" value="RHH_CopG_NikR-like"/>
    <property type="match status" value="1"/>
</dbReference>
<name>B1I211_DESAP</name>
<dbReference type="HOGENOM" id="CLU_2554287_0_0_9"/>
<proteinExistence type="predicted"/>
<dbReference type="GO" id="GO:0003677">
    <property type="term" value="F:DNA binding"/>
    <property type="evidence" value="ECO:0007669"/>
    <property type="project" value="UniProtKB-KW"/>
</dbReference>
<feature type="domain" description="Ribbon-helix-helix protein CopG" evidence="1">
    <location>
        <begin position="10"/>
        <end position="45"/>
    </location>
</feature>
<evidence type="ECO:0000259" key="1">
    <source>
        <dbReference type="Pfam" id="PF01402"/>
    </source>
</evidence>
<dbReference type="Proteomes" id="UP000008544">
    <property type="component" value="Chromosome"/>
</dbReference>
<dbReference type="AlphaFoldDB" id="B1I211"/>
<dbReference type="EMBL" id="CP000860">
    <property type="protein sequence ID" value="ACA58962.1"/>
    <property type="molecule type" value="Genomic_DNA"/>
</dbReference>
<keyword evidence="2" id="KW-0238">DNA-binding</keyword>
<dbReference type="InterPro" id="IPR002145">
    <property type="entry name" value="CopG"/>
</dbReference>
<reference evidence="2 3" key="2">
    <citation type="journal article" date="2008" name="Science">
        <title>Environmental genomics reveals a single-species ecosystem deep within Earth.</title>
        <authorList>
            <person name="Chivian D."/>
            <person name="Brodie E.L."/>
            <person name="Alm E.J."/>
            <person name="Culley D.E."/>
            <person name="Dehal P.S."/>
            <person name="Desantis T.Z."/>
            <person name="Gihring T.M."/>
            <person name="Lapidus A."/>
            <person name="Lin L.H."/>
            <person name="Lowry S.R."/>
            <person name="Moser D.P."/>
            <person name="Richardson P.M."/>
            <person name="Southam G."/>
            <person name="Wanger G."/>
            <person name="Pratt L.M."/>
            <person name="Andersen G.L."/>
            <person name="Hazen T.C."/>
            <person name="Brockman F.J."/>
            <person name="Arkin A.P."/>
            <person name="Onstott T.C."/>
        </authorList>
    </citation>
    <scope>NUCLEOTIDE SEQUENCE [LARGE SCALE GENOMIC DNA]</scope>
    <source>
        <strain evidence="2 3">MP104C</strain>
    </source>
</reference>
<dbReference type="Pfam" id="PF01402">
    <property type="entry name" value="RHH_1"/>
    <property type="match status" value="1"/>
</dbReference>
<dbReference type="eggNOG" id="ENOG5033HKS">
    <property type="taxonomic scope" value="Bacteria"/>
</dbReference>
<gene>
    <name evidence="2" type="ordered locus">Daud_0414</name>
</gene>
<protein>
    <submittedName>
        <fullName evidence="2">CopG domain protein DNA-binding domain protein</fullName>
    </submittedName>
</protein>
<dbReference type="KEGG" id="dau:Daud_0414"/>
<dbReference type="InterPro" id="IPR013321">
    <property type="entry name" value="Arc_rbn_hlx_hlx"/>
</dbReference>
<reference evidence="3" key="1">
    <citation type="submission" date="2007-10" db="EMBL/GenBank/DDBJ databases">
        <title>Complete sequence of chromosome of Desulforudis audaxviator MP104C.</title>
        <authorList>
            <person name="Copeland A."/>
            <person name="Lucas S."/>
            <person name="Lapidus A."/>
            <person name="Barry K."/>
            <person name="Glavina del Rio T."/>
            <person name="Dalin E."/>
            <person name="Tice H."/>
            <person name="Bruce D."/>
            <person name="Pitluck S."/>
            <person name="Lowry S.R."/>
            <person name="Larimer F."/>
            <person name="Land M.L."/>
            <person name="Hauser L."/>
            <person name="Kyrpides N."/>
            <person name="Ivanova N.N."/>
            <person name="Richardson P."/>
        </authorList>
    </citation>
    <scope>NUCLEOTIDE SEQUENCE [LARGE SCALE GENOMIC DNA]</scope>
    <source>
        <strain evidence="3">MP104C</strain>
    </source>
</reference>